<comment type="similarity">
    <text evidence="1">Belongs to the DprA/Smf family.</text>
</comment>
<dbReference type="Pfam" id="PF21102">
    <property type="entry name" value="DprA_N"/>
    <property type="match status" value="1"/>
</dbReference>
<dbReference type="AlphaFoldDB" id="A0A2I7K613"/>
<evidence type="ECO:0000313" key="5">
    <source>
        <dbReference type="Proteomes" id="UP000236447"/>
    </source>
</evidence>
<feature type="domain" description="DprA winged helix" evidence="3">
    <location>
        <begin position="332"/>
        <end position="391"/>
    </location>
</feature>
<evidence type="ECO:0000313" key="4">
    <source>
        <dbReference type="EMBL" id="AUQ98022.1"/>
    </source>
</evidence>
<sequence>MTEEAHSSTHPPLPPTTEDIRISWLRLLRSRRVGAVTFHRLLAKYGSAQNALSALPEMARAAGIKGYEICSADAALAEIKAAEAANARLLCFGEADYPSHLAVLRDAPPLLWAVGDPAHLNQPTIAIVGARNASSLGVRMARALARELGEAGYCIISGLARGIDTAAHMAALRTGTCAVMAGGVDVIYPTENTRLAGDIAEQGVMISEHPMGMSPRARHFPARNRIIAGAAQAVVVVEGAAKSGSLITARDALDLGRDVLAVPGHPFDARAAGCNMLIRDGAQLVRNAQDVIEALPPMDLSHRVVAELSDRPVPPPEAAASARLTELPSPPKEQRSLSDTAALHQLILDRLGPAPTAEDQLVRDLAIPSRDLAPALTDLELSGAVARAAGGLLIRGDFDPDPKGAAGPKSQR</sequence>
<dbReference type="RefSeq" id="WP_102883044.1">
    <property type="nucleotide sequence ID" value="NZ_CP010725.1"/>
</dbReference>
<dbReference type="Gene3D" id="1.10.10.10">
    <property type="entry name" value="Winged helix-like DNA-binding domain superfamily/Winged helix DNA-binding domain"/>
    <property type="match status" value="1"/>
</dbReference>
<dbReference type="Pfam" id="PF17782">
    <property type="entry name" value="WHD_DprA"/>
    <property type="match status" value="1"/>
</dbReference>
<accession>A0A2I7K613</accession>
<evidence type="ECO:0000256" key="1">
    <source>
        <dbReference type="ARBA" id="ARBA00006525"/>
    </source>
</evidence>
<name>A0A2I7K613_9RHOB</name>
<protein>
    <submittedName>
        <fullName evidence="4">Uncharacterized protein</fullName>
    </submittedName>
</protein>
<dbReference type="Gene3D" id="3.40.50.450">
    <property type="match status" value="1"/>
</dbReference>
<dbReference type="Proteomes" id="UP000236447">
    <property type="component" value="Chromosome"/>
</dbReference>
<dbReference type="PANTHER" id="PTHR43022:SF1">
    <property type="entry name" value="PROTEIN SMF"/>
    <property type="match status" value="1"/>
</dbReference>
<gene>
    <name evidence="4" type="primary">smf</name>
    <name evidence="4" type="ORF">PhaeoP88_00625</name>
</gene>
<organism evidence="4 5">
    <name type="scientific">Phaeobacter inhibens</name>
    <dbReference type="NCBI Taxonomy" id="221822"/>
    <lineage>
        <taxon>Bacteria</taxon>
        <taxon>Pseudomonadati</taxon>
        <taxon>Pseudomonadota</taxon>
        <taxon>Alphaproteobacteria</taxon>
        <taxon>Rhodobacterales</taxon>
        <taxon>Roseobacteraceae</taxon>
        <taxon>Phaeobacter</taxon>
    </lineage>
</organism>
<dbReference type="Pfam" id="PF02481">
    <property type="entry name" value="DNA_processg_A"/>
    <property type="match status" value="1"/>
</dbReference>
<proteinExistence type="inferred from homology"/>
<feature type="domain" description="Smf/DprA SLOG" evidence="2">
    <location>
        <begin position="89"/>
        <end position="295"/>
    </location>
</feature>
<dbReference type="EMBL" id="CP010725">
    <property type="protein sequence ID" value="AUQ98022.1"/>
    <property type="molecule type" value="Genomic_DNA"/>
</dbReference>
<dbReference type="InterPro" id="IPR057666">
    <property type="entry name" value="DrpA_SLOG"/>
</dbReference>
<dbReference type="SUPFAM" id="SSF102405">
    <property type="entry name" value="MCP/YpsA-like"/>
    <property type="match status" value="1"/>
</dbReference>
<dbReference type="InterPro" id="IPR041614">
    <property type="entry name" value="DprA_WH"/>
</dbReference>
<dbReference type="InterPro" id="IPR036388">
    <property type="entry name" value="WH-like_DNA-bd_sf"/>
</dbReference>
<evidence type="ECO:0000259" key="3">
    <source>
        <dbReference type="Pfam" id="PF17782"/>
    </source>
</evidence>
<evidence type="ECO:0000259" key="2">
    <source>
        <dbReference type="Pfam" id="PF02481"/>
    </source>
</evidence>
<dbReference type="GO" id="GO:0009294">
    <property type="term" value="P:DNA-mediated transformation"/>
    <property type="evidence" value="ECO:0007669"/>
    <property type="project" value="InterPro"/>
</dbReference>
<dbReference type="PANTHER" id="PTHR43022">
    <property type="entry name" value="PROTEIN SMF"/>
    <property type="match status" value="1"/>
</dbReference>
<dbReference type="NCBIfam" id="TIGR00732">
    <property type="entry name" value="dprA"/>
    <property type="match status" value="1"/>
</dbReference>
<reference evidence="4 5" key="2">
    <citation type="journal article" date="2017" name="Genome Biol. Evol.">
        <title>Trajectories and Drivers of Genome Evolution in Surface-Associated Marine Phaeobacter.</title>
        <authorList>
            <person name="Freese H.M."/>
            <person name="Sikorski J."/>
            <person name="Bunk B."/>
            <person name="Scheuner C."/>
            <person name="Meier-Kolthoff J.P."/>
            <person name="Sproer C."/>
            <person name="Gram L."/>
            <person name="Overmann J."/>
        </authorList>
    </citation>
    <scope>NUCLEOTIDE SEQUENCE [LARGE SCALE GENOMIC DNA]</scope>
    <source>
        <strain evidence="4 5">P88</strain>
    </source>
</reference>
<reference evidence="4 5" key="1">
    <citation type="journal article" date="2017" name="Front. Microbiol.">
        <title>Phaeobacter piscinae sp. nov., a species of the Roseobacter group and potential aquaculture probiont.</title>
        <authorList>
            <person name="Sonnenschein E.C."/>
            <person name="Phippen C.B.W."/>
            <person name="Nielsen K.F."/>
            <person name="Mateiu R.V."/>
            <person name="Melchiorsen J."/>
            <person name="Gram L."/>
            <person name="Overmann J."/>
            <person name="Freese H.M."/>
        </authorList>
    </citation>
    <scope>NUCLEOTIDE SEQUENCE [LARGE SCALE GENOMIC DNA]</scope>
    <source>
        <strain evidence="4 5">P88</strain>
    </source>
</reference>
<dbReference type="InterPro" id="IPR003488">
    <property type="entry name" value="DprA"/>
</dbReference>